<evidence type="ECO:0000313" key="1">
    <source>
        <dbReference type="EMBL" id="AJP72208.1"/>
    </source>
</evidence>
<dbReference type="RefSeq" id="WP_044332174.1">
    <property type="nucleotide sequence ID" value="NZ_CP010836.1"/>
</dbReference>
<evidence type="ECO:0000313" key="2">
    <source>
        <dbReference type="Proteomes" id="UP000032300"/>
    </source>
</evidence>
<reference evidence="1 2" key="2">
    <citation type="submission" date="2015-02" db="EMBL/GenBank/DDBJ databases">
        <title>The complete genome of Sphingomonas hengshuiensis sp. WHSC-8 isolated from soil of Hengshui Lake.</title>
        <authorList>
            <person name="Wei S."/>
            <person name="Guo J."/>
            <person name="Su C."/>
            <person name="Wu R."/>
            <person name="Zhang Z."/>
            <person name="Liang K."/>
            <person name="Li H."/>
            <person name="Wang T."/>
            <person name="Liu H."/>
            <person name="Zhang C."/>
            <person name="Li Z."/>
            <person name="Wang Q."/>
            <person name="Meng J."/>
        </authorList>
    </citation>
    <scope>NUCLEOTIDE SEQUENCE [LARGE SCALE GENOMIC DNA]</scope>
    <source>
        <strain evidence="1 2">WHSC-8</strain>
    </source>
</reference>
<accession>A0A7U4LFE7</accession>
<keyword evidence="2" id="KW-1185">Reference proteome</keyword>
<dbReference type="KEGG" id="sphi:TS85_11030"/>
<dbReference type="OrthoDB" id="7196243at2"/>
<sequence length="923" mass="93733">MAVNLSNSLAGLSLLTGTGVSSSSLETIAYESKAVRTAKAQFTLAATTPPWKETKTSAPLSSQVSTIKAMKTVIDKAGTGSELLPEDVQTSFIAYKALDRLRLLAEAASVKTASSAQRATLQTSFAKGLADVQAFLAKAPSDKVNLAFAQPSRSAKTIDLSAPDQYAVKGPGLVKNRTDAIPGLTGSEVFTIKLDKPGATDTVTVDLAQGTQPPTLDSVAAAINAAITAIPRRNADGSVYLDENGESAPRWLAQFEVQKGTDKWGLTLKAPSGLERVTLDQVGAKDALVVATGQTALDAPTATSVFRIDDPSGAATRKTMATLSALDRQETARATLLGKTTTLTTTKTDLDGKIKTQTTKTNNVYAPTDAAAVATDAQGNSYVVGTTQGDLGANRSDGDDNLFLTKMDGEGKIVWQRSLGAGGSSTGAAVSIAPDGGIVVAATVNGSFNGATADGDMAVAKFDAEGDEQFSTVVRAVGADTARALAVGADGSIFVGGRVSTGGGDAFVARIDSTGAIAERSTLSGTGSETLNGLAIDGDGNVLALMASDGVAEVRKLDAAALSTELGRISLGSADARVIAVGADGSIAVGGATDAALTGTQVNATGGGRDGFVARIDSALSSASVTYLGSSADDQVDSLAFMGGTLYAGGRTTGTLGAAKLGATDGFVARIDPATGGIADTNQFGASLLRTEPVRIAANVGGANALSALGFARGTVNPEVSEKLTTQTALRPGDSFSIRVNEGTVRKITISADDTLTTLADRIRGIAGASKATVTTPKIGEGRSLRIDMKAGNAIELLAGPDGTDALAKLGLDPQRIQADPTVASGAPRVRPGGTFGLGLSEALNLTTLDDAKVALKKMGEAVSMSQTAYRSLYWDDGKARLVDGVKNTKTGKGSTVRETAQLANYTAALKRLNSTSSSITGL</sequence>
<proteinExistence type="predicted"/>
<name>A0A7U4LFE7_9SPHN</name>
<dbReference type="PANTHER" id="PTHR35580:SF1">
    <property type="entry name" value="PHYTASE-LIKE DOMAIN-CONTAINING PROTEIN"/>
    <property type="match status" value="1"/>
</dbReference>
<dbReference type="EMBL" id="CP010836">
    <property type="protein sequence ID" value="AJP72208.1"/>
    <property type="molecule type" value="Genomic_DNA"/>
</dbReference>
<reference evidence="1 2" key="1">
    <citation type="journal article" date="2015" name="Int. J. Syst. Evol. Microbiol.">
        <title>Sphingomonas hengshuiensis sp. nov., isolated from lake wetland.</title>
        <authorList>
            <person name="Wei S."/>
            <person name="Wang T."/>
            <person name="Liu H."/>
            <person name="Zhang C."/>
            <person name="Guo J."/>
            <person name="Wang Q."/>
            <person name="Liang K."/>
            <person name="Zhang Z."/>
        </authorList>
    </citation>
    <scope>NUCLEOTIDE SEQUENCE [LARGE SCALE GENOMIC DNA]</scope>
    <source>
        <strain evidence="1 2">WHSC-8</strain>
    </source>
</reference>
<dbReference type="InterPro" id="IPR052918">
    <property type="entry name" value="Motility_Chemotaxis_Reg"/>
</dbReference>
<dbReference type="SUPFAM" id="SSF63829">
    <property type="entry name" value="Calcium-dependent phosphotriesterase"/>
    <property type="match status" value="1"/>
</dbReference>
<dbReference type="PANTHER" id="PTHR35580">
    <property type="entry name" value="CELL SURFACE GLYCOPROTEIN (S-LAYER PROTEIN)-LIKE PROTEIN"/>
    <property type="match status" value="1"/>
</dbReference>
<protein>
    <submittedName>
        <fullName evidence="1">Regulatory protein</fullName>
    </submittedName>
</protein>
<organism evidence="1 2">
    <name type="scientific">Sphingomonas hengshuiensis</name>
    <dbReference type="NCBI Taxonomy" id="1609977"/>
    <lineage>
        <taxon>Bacteria</taxon>
        <taxon>Pseudomonadati</taxon>
        <taxon>Pseudomonadota</taxon>
        <taxon>Alphaproteobacteria</taxon>
        <taxon>Sphingomonadales</taxon>
        <taxon>Sphingomonadaceae</taxon>
        <taxon>Sphingomonas</taxon>
    </lineage>
</organism>
<dbReference type="Proteomes" id="UP000032300">
    <property type="component" value="Chromosome"/>
</dbReference>
<gene>
    <name evidence="1" type="ORF">TS85_11030</name>
</gene>
<dbReference type="AlphaFoldDB" id="A0A7U4LFE7"/>